<dbReference type="InterPro" id="IPR013272">
    <property type="entry name" value="Vps72/YL1_C"/>
</dbReference>
<evidence type="ECO:0000256" key="3">
    <source>
        <dbReference type="ARBA" id="ARBA00023163"/>
    </source>
</evidence>
<evidence type="ECO:0000313" key="8">
    <source>
        <dbReference type="Proteomes" id="UP001634394"/>
    </source>
</evidence>
<dbReference type="EMBL" id="JBJQND010000019">
    <property type="protein sequence ID" value="KAL3831780.1"/>
    <property type="molecule type" value="Genomic_DNA"/>
</dbReference>
<feature type="compositionally biased region" description="Polar residues" evidence="5">
    <location>
        <begin position="13"/>
        <end position="24"/>
    </location>
</feature>
<reference evidence="7 8" key="1">
    <citation type="submission" date="2024-11" db="EMBL/GenBank/DDBJ databases">
        <title>Chromosome-level genome assembly of the freshwater bivalve Anodonta woodiana.</title>
        <authorList>
            <person name="Chen X."/>
        </authorList>
    </citation>
    <scope>NUCLEOTIDE SEQUENCE [LARGE SCALE GENOMIC DNA]</scope>
    <source>
        <strain evidence="7">MN2024</strain>
        <tissue evidence="7">Gills</tissue>
    </source>
</reference>
<evidence type="ECO:0000256" key="2">
    <source>
        <dbReference type="ARBA" id="ARBA00023015"/>
    </source>
</evidence>
<protein>
    <recommendedName>
        <fullName evidence="6">Vps72/YL1 C-terminal domain-containing protein</fullName>
    </recommendedName>
</protein>
<evidence type="ECO:0000256" key="5">
    <source>
        <dbReference type="SAM" id="MobiDB-lite"/>
    </source>
</evidence>
<dbReference type="PANTHER" id="PTHR31200">
    <property type="entry name" value="INO80 COMPLEX SUBUNIT C"/>
    <property type="match status" value="1"/>
</dbReference>
<keyword evidence="4" id="KW-0539">Nucleus</keyword>
<evidence type="ECO:0000256" key="1">
    <source>
        <dbReference type="ARBA" id="ARBA00004123"/>
    </source>
</evidence>
<evidence type="ECO:0000259" key="6">
    <source>
        <dbReference type="SMART" id="SM00993"/>
    </source>
</evidence>
<dbReference type="PANTHER" id="PTHR31200:SF1">
    <property type="entry name" value="INO80 COMPLEX SUBUNIT C"/>
    <property type="match status" value="1"/>
</dbReference>
<name>A0ABD3T4Z6_SINWO</name>
<dbReference type="AlphaFoldDB" id="A0ABD3T4Z6"/>
<comment type="subcellular location">
    <subcellularLocation>
        <location evidence="1">Nucleus</location>
    </subcellularLocation>
</comment>
<dbReference type="GO" id="GO:0005634">
    <property type="term" value="C:nucleus"/>
    <property type="evidence" value="ECO:0007669"/>
    <property type="project" value="UniProtKB-SubCell"/>
</dbReference>
<dbReference type="InterPro" id="IPR029525">
    <property type="entry name" value="INO80C/Ies6"/>
</dbReference>
<keyword evidence="8" id="KW-1185">Reference proteome</keyword>
<feature type="region of interest" description="Disordered" evidence="5">
    <location>
        <begin position="1"/>
        <end position="50"/>
    </location>
</feature>
<keyword evidence="3" id="KW-0804">Transcription</keyword>
<dbReference type="Pfam" id="PF08265">
    <property type="entry name" value="YL1_C"/>
    <property type="match status" value="1"/>
</dbReference>
<organism evidence="7 8">
    <name type="scientific">Sinanodonta woodiana</name>
    <name type="common">Chinese pond mussel</name>
    <name type="synonym">Anodonta woodiana</name>
    <dbReference type="NCBI Taxonomy" id="1069815"/>
    <lineage>
        <taxon>Eukaryota</taxon>
        <taxon>Metazoa</taxon>
        <taxon>Spiralia</taxon>
        <taxon>Lophotrochozoa</taxon>
        <taxon>Mollusca</taxon>
        <taxon>Bivalvia</taxon>
        <taxon>Autobranchia</taxon>
        <taxon>Heteroconchia</taxon>
        <taxon>Palaeoheterodonta</taxon>
        <taxon>Unionida</taxon>
        <taxon>Unionoidea</taxon>
        <taxon>Unionidae</taxon>
        <taxon>Unioninae</taxon>
        <taxon>Sinanodonta</taxon>
    </lineage>
</organism>
<evidence type="ECO:0000313" key="7">
    <source>
        <dbReference type="EMBL" id="KAL3831780.1"/>
    </source>
</evidence>
<dbReference type="SMART" id="SM00993">
    <property type="entry name" value="YL1_C"/>
    <property type="match status" value="1"/>
</dbReference>
<comment type="caution">
    <text evidence="7">The sequence shown here is derived from an EMBL/GenBank/DDBJ whole genome shotgun (WGS) entry which is preliminary data.</text>
</comment>
<evidence type="ECO:0000256" key="4">
    <source>
        <dbReference type="ARBA" id="ARBA00023242"/>
    </source>
</evidence>
<dbReference type="Proteomes" id="UP001634394">
    <property type="component" value="Unassembled WGS sequence"/>
</dbReference>
<feature type="domain" description="Vps72/YL1 C-terminal" evidence="6">
    <location>
        <begin position="146"/>
        <end position="175"/>
    </location>
</feature>
<gene>
    <name evidence="7" type="ORF">ACJMK2_023487</name>
</gene>
<accession>A0ABD3T4Z6</accession>
<sequence length="196" mass="21491">MASTGKNKKVTKNRSLSPASTLTPSKKKRSLTPSSVDNEASMDVEDSIDSSSVADIDKIQVFKDPNFVHPSLTHLPQHSSMLTIFPQAQGCRDKQHSNKGTSGNKRARVWKNLKQIIAAERALPWKPEDVAYGSIDGPPSFKPSMKYSDLSGLPAKYTDPQTKLRYSTAEEYSRISLMPSDVVTGCLALRKATVPV</sequence>
<feature type="compositionally biased region" description="Basic residues" evidence="5">
    <location>
        <begin position="1"/>
        <end position="12"/>
    </location>
</feature>
<keyword evidence="2" id="KW-0805">Transcription regulation</keyword>
<proteinExistence type="predicted"/>